<feature type="transmembrane region" description="Helical" evidence="2">
    <location>
        <begin position="79"/>
        <end position="96"/>
    </location>
</feature>
<evidence type="ECO:0000256" key="1">
    <source>
        <dbReference type="SAM" id="MobiDB-lite"/>
    </source>
</evidence>
<keyword evidence="4" id="KW-1185">Reference proteome</keyword>
<name>A0ABR2YWH3_9CHLO</name>
<feature type="region of interest" description="Disordered" evidence="1">
    <location>
        <begin position="429"/>
        <end position="454"/>
    </location>
</feature>
<gene>
    <name evidence="3" type="ORF">WJX75_008985</name>
</gene>
<feature type="region of interest" description="Disordered" evidence="1">
    <location>
        <begin position="155"/>
        <end position="270"/>
    </location>
</feature>
<evidence type="ECO:0000256" key="2">
    <source>
        <dbReference type="SAM" id="Phobius"/>
    </source>
</evidence>
<evidence type="ECO:0000313" key="4">
    <source>
        <dbReference type="Proteomes" id="UP001491310"/>
    </source>
</evidence>
<dbReference type="EMBL" id="JALJOT010000004">
    <property type="protein sequence ID" value="KAK9916130.1"/>
    <property type="molecule type" value="Genomic_DNA"/>
</dbReference>
<sequence length="517" mass="55648">MKPRRSPGSAEQNGNSYLNGGMHLHMGIHDATMPVPLSSFATPVSPAPAAAAGQPPGSKPAAAARSRRCCAGWRNPQRWLMLAMFLLALFIFGVRFHQSQHMMPRRGAGIVPHMTQQRDASEDDLDAFLSDGRIVDEAAGSKALDVVEGEFQREADKLGLPSNADEEISGDTGDGAGDDLEESNSGRFRPGGRLSRAKRRRRMARRQRPGLTQRRGPYGRANRLDRGLGDTDDVSSSGAGKVENQEVWIDQREEVGGATVRDPDEDDDVALPAFKKPSSHAMPLLGSTNRHIGINEVVKHSDKPDDVASSDPELRVWDALDAGTHDDTLQDAILEHMQVEETVGFEEDEDPMLEVSDEEQELTEAELAAGAETLPEEAALAFTEVRVVGGENMMEEHPVTEGLALFDTGVKVIEERPKSVAADKKIEEASQAKTAAVEGTHLEEDDDSADVSKQSSAGSAVFGLNGSMAEWLKQLAGGIGRSKSGESHAAKKYKDVKDSLRGRAGFTGELTVGEGQS</sequence>
<keyword evidence="2" id="KW-0472">Membrane</keyword>
<dbReference type="Proteomes" id="UP001491310">
    <property type="component" value="Unassembled WGS sequence"/>
</dbReference>
<comment type="caution">
    <text evidence="3">The sequence shown here is derived from an EMBL/GenBank/DDBJ whole genome shotgun (WGS) entry which is preliminary data.</text>
</comment>
<evidence type="ECO:0000313" key="3">
    <source>
        <dbReference type="EMBL" id="KAK9916130.1"/>
    </source>
</evidence>
<keyword evidence="2" id="KW-1133">Transmembrane helix</keyword>
<reference evidence="3 4" key="1">
    <citation type="journal article" date="2024" name="Nat. Commun.">
        <title>Phylogenomics reveals the evolutionary origins of lichenization in chlorophyte algae.</title>
        <authorList>
            <person name="Puginier C."/>
            <person name="Libourel C."/>
            <person name="Otte J."/>
            <person name="Skaloud P."/>
            <person name="Haon M."/>
            <person name="Grisel S."/>
            <person name="Petersen M."/>
            <person name="Berrin J.G."/>
            <person name="Delaux P.M."/>
            <person name="Dal Grande F."/>
            <person name="Keller J."/>
        </authorList>
    </citation>
    <scope>NUCLEOTIDE SEQUENCE [LARGE SCALE GENOMIC DNA]</scope>
    <source>
        <strain evidence="3 4">SAG 216-7</strain>
    </source>
</reference>
<organism evidence="3 4">
    <name type="scientific">Coccomyxa subellipsoidea</name>
    <dbReference type="NCBI Taxonomy" id="248742"/>
    <lineage>
        <taxon>Eukaryota</taxon>
        <taxon>Viridiplantae</taxon>
        <taxon>Chlorophyta</taxon>
        <taxon>core chlorophytes</taxon>
        <taxon>Trebouxiophyceae</taxon>
        <taxon>Trebouxiophyceae incertae sedis</taxon>
        <taxon>Coccomyxaceae</taxon>
        <taxon>Coccomyxa</taxon>
    </lineage>
</organism>
<protein>
    <recommendedName>
        <fullName evidence="5">Transmembrane protein</fullName>
    </recommendedName>
</protein>
<keyword evidence="2" id="KW-0812">Transmembrane</keyword>
<accession>A0ABR2YWH3</accession>
<proteinExistence type="predicted"/>
<feature type="compositionally biased region" description="Basic residues" evidence="1">
    <location>
        <begin position="195"/>
        <end position="208"/>
    </location>
</feature>
<evidence type="ECO:0008006" key="5">
    <source>
        <dbReference type="Google" id="ProtNLM"/>
    </source>
</evidence>